<reference evidence="3" key="1">
    <citation type="submission" date="2020-12" db="EMBL/GenBank/DDBJ databases">
        <title>Metabolic potential, ecology and presence of endohyphal bacteria is reflected in genomic diversity of Mucoromycotina.</title>
        <authorList>
            <person name="Muszewska A."/>
            <person name="Okrasinska A."/>
            <person name="Steczkiewicz K."/>
            <person name="Drgas O."/>
            <person name="Orlowska M."/>
            <person name="Perlinska-Lenart U."/>
            <person name="Aleksandrzak-Piekarczyk T."/>
            <person name="Szatraj K."/>
            <person name="Zielenkiewicz U."/>
            <person name="Pilsyk S."/>
            <person name="Malc E."/>
            <person name="Mieczkowski P."/>
            <person name="Kruszewska J.S."/>
            <person name="Biernat P."/>
            <person name="Pawlowska J."/>
        </authorList>
    </citation>
    <scope>NUCLEOTIDE SEQUENCE</scope>
    <source>
        <strain evidence="3">WA0000067209</strain>
    </source>
</reference>
<dbReference type="SUPFAM" id="SSF48371">
    <property type="entry name" value="ARM repeat"/>
    <property type="match status" value="1"/>
</dbReference>
<accession>A0A8H7PJH2</accession>
<dbReference type="InterPro" id="IPR016024">
    <property type="entry name" value="ARM-type_fold"/>
</dbReference>
<dbReference type="Proteomes" id="UP000654370">
    <property type="component" value="Unassembled WGS sequence"/>
</dbReference>
<organism evidence="3 4">
    <name type="scientific">Mortierella isabellina</name>
    <name type="common">Filamentous fungus</name>
    <name type="synonym">Umbelopsis isabellina</name>
    <dbReference type="NCBI Taxonomy" id="91625"/>
    <lineage>
        <taxon>Eukaryota</taxon>
        <taxon>Fungi</taxon>
        <taxon>Fungi incertae sedis</taxon>
        <taxon>Mucoromycota</taxon>
        <taxon>Mucoromycotina</taxon>
        <taxon>Umbelopsidomycetes</taxon>
        <taxon>Umbelopsidales</taxon>
        <taxon>Umbelopsidaceae</taxon>
        <taxon>Umbelopsis</taxon>
    </lineage>
</organism>
<keyword evidence="1" id="KW-0227">DNA damage</keyword>
<feature type="non-terminal residue" evidence="3">
    <location>
        <position position="1"/>
    </location>
</feature>
<dbReference type="PANTHER" id="PTHR12891:SF0">
    <property type="entry name" value="MMS19 NUCLEOTIDE EXCISION REPAIR PROTEIN HOMOLOG"/>
    <property type="match status" value="1"/>
</dbReference>
<evidence type="ECO:0000313" key="4">
    <source>
        <dbReference type="Proteomes" id="UP000654370"/>
    </source>
</evidence>
<dbReference type="PANTHER" id="PTHR12891">
    <property type="entry name" value="DNA REPAIR/TRANSCRIPTION PROTEIN MET18/MMS19"/>
    <property type="match status" value="1"/>
</dbReference>
<dbReference type="InterPro" id="IPR029240">
    <property type="entry name" value="MMS19_N"/>
</dbReference>
<proteinExistence type="inferred from homology"/>
<dbReference type="EMBL" id="JAEPQZ010000012">
    <property type="protein sequence ID" value="KAG2174988.1"/>
    <property type="molecule type" value="Genomic_DNA"/>
</dbReference>
<dbReference type="OrthoDB" id="2402171at2759"/>
<gene>
    <name evidence="3" type="ORF">INT43_006050</name>
</gene>
<dbReference type="InterPro" id="IPR039920">
    <property type="entry name" value="MMS19"/>
</dbReference>
<sequence length="356" mass="39522">FYEIAVATRTDEFIPKFIQAMDGERDPRNLVIAFKTLKLMTRLLDVSKCIEDLFELLWCYFPITFKPPPNDPYAITTEELKRHLRECIAATPYFSKFAMPSLQEKLEHPSDTVKKEAIATLTLCAPVYGAHALLPGISDIFNVLSSQIFYAKDGDMQELALNSIHVITSTLATGISIAAISNPIERSLDPLIDECMVALKQPEHKNARSAIAILRSAASASDPACTAIVDRVIPSLLAAYQNAHNDGERIAILDLIIEIMDASRTLYGTMDGLKGILSVTFKQHKVHLTYSISTVDRDFMTPLLAYKPHLLTLYVQVAKSSTDILQYKGCHGLYIMAASRHFLTDNEVSGVVDILT</sequence>
<feature type="non-terminal residue" evidence="3">
    <location>
        <position position="356"/>
    </location>
</feature>
<dbReference type="GO" id="GO:0016226">
    <property type="term" value="P:iron-sulfur cluster assembly"/>
    <property type="evidence" value="ECO:0007669"/>
    <property type="project" value="UniProtKB-UniRule"/>
</dbReference>
<protein>
    <recommendedName>
        <fullName evidence="1">MMS19 nucleotide excision repair protein</fullName>
    </recommendedName>
</protein>
<comment type="function">
    <text evidence="1">Key component of the cytosolic iron-sulfur protein assembly (CIA) complex, a multiprotein complex that mediates the incorporation of iron-sulfur cluster into apoproteins specifically involved in DNA metabolism and genomic integrity. In the CIA complex, MMS19 acts as an adapter between early-acting CIA components and a subset of cellular target iron-sulfur proteins.</text>
</comment>
<comment type="caution">
    <text evidence="3">The sequence shown here is derived from an EMBL/GenBank/DDBJ whole genome shotgun (WGS) entry which is preliminary data.</text>
</comment>
<name>A0A8H7PJH2_MORIS</name>
<dbReference type="GO" id="GO:0097361">
    <property type="term" value="C:cytosolic [4Fe-4S] assembly targeting complex"/>
    <property type="evidence" value="ECO:0007669"/>
    <property type="project" value="UniProtKB-UniRule"/>
</dbReference>
<dbReference type="Gene3D" id="1.25.10.10">
    <property type="entry name" value="Leucine-rich Repeat Variant"/>
    <property type="match status" value="1"/>
</dbReference>
<evidence type="ECO:0000259" key="2">
    <source>
        <dbReference type="Pfam" id="PF14500"/>
    </source>
</evidence>
<comment type="subcellular location">
    <subcellularLocation>
        <location evidence="1">Nucleus</location>
    </subcellularLocation>
</comment>
<keyword evidence="4" id="KW-1185">Reference proteome</keyword>
<dbReference type="GO" id="GO:0051604">
    <property type="term" value="P:protein maturation"/>
    <property type="evidence" value="ECO:0007669"/>
    <property type="project" value="UniProtKB-UniRule"/>
</dbReference>
<feature type="domain" description="MMS19 N-terminal" evidence="2">
    <location>
        <begin position="6"/>
        <end position="149"/>
    </location>
</feature>
<dbReference type="Pfam" id="PF14500">
    <property type="entry name" value="MMS19_N"/>
    <property type="match status" value="1"/>
</dbReference>
<evidence type="ECO:0000313" key="3">
    <source>
        <dbReference type="EMBL" id="KAG2174988.1"/>
    </source>
</evidence>
<comment type="similarity">
    <text evidence="1">Belongs to the MET18/MMS19 family.</text>
</comment>
<dbReference type="GO" id="GO:0006281">
    <property type="term" value="P:DNA repair"/>
    <property type="evidence" value="ECO:0007669"/>
    <property type="project" value="UniProtKB-UniRule"/>
</dbReference>
<keyword evidence="1" id="KW-0539">Nucleus</keyword>
<dbReference type="AlphaFoldDB" id="A0A8H7PJH2"/>
<dbReference type="InterPro" id="IPR011989">
    <property type="entry name" value="ARM-like"/>
</dbReference>
<evidence type="ECO:0000256" key="1">
    <source>
        <dbReference type="RuleBase" id="RU367072"/>
    </source>
</evidence>
<keyword evidence="1" id="KW-0234">DNA repair</keyword>
<dbReference type="GO" id="GO:0005634">
    <property type="term" value="C:nucleus"/>
    <property type="evidence" value="ECO:0007669"/>
    <property type="project" value="UniProtKB-SubCell"/>
</dbReference>